<reference evidence="1" key="1">
    <citation type="journal article" date="2014" name="Front. Microbiol.">
        <title>High frequency of phylogenetically diverse reductive dehalogenase-homologous genes in deep subseafloor sedimentary metagenomes.</title>
        <authorList>
            <person name="Kawai M."/>
            <person name="Futagami T."/>
            <person name="Toyoda A."/>
            <person name="Takaki Y."/>
            <person name="Nishi S."/>
            <person name="Hori S."/>
            <person name="Arai W."/>
            <person name="Tsubouchi T."/>
            <person name="Morono Y."/>
            <person name="Uchiyama I."/>
            <person name="Ito T."/>
            <person name="Fujiyama A."/>
            <person name="Inagaki F."/>
            <person name="Takami H."/>
        </authorList>
    </citation>
    <scope>NUCLEOTIDE SEQUENCE</scope>
    <source>
        <strain evidence="1">Expedition CK06-06</strain>
    </source>
</reference>
<gene>
    <name evidence="1" type="ORF">S06H3_49202</name>
</gene>
<comment type="caution">
    <text evidence="1">The sequence shown here is derived from an EMBL/GenBank/DDBJ whole genome shotgun (WGS) entry which is preliminary data.</text>
</comment>
<feature type="non-terminal residue" evidence="1">
    <location>
        <position position="1"/>
    </location>
</feature>
<proteinExistence type="predicted"/>
<organism evidence="1">
    <name type="scientific">marine sediment metagenome</name>
    <dbReference type="NCBI Taxonomy" id="412755"/>
    <lineage>
        <taxon>unclassified sequences</taxon>
        <taxon>metagenomes</taxon>
        <taxon>ecological metagenomes</taxon>
    </lineage>
</organism>
<name>X1MQY8_9ZZZZ</name>
<accession>X1MQY8</accession>
<dbReference type="EMBL" id="BARV01031056">
    <property type="protein sequence ID" value="GAI33738.1"/>
    <property type="molecule type" value="Genomic_DNA"/>
</dbReference>
<sequence length="32" mass="3642">VWDADFQMTAWAVWGIGSAATSYIYVLEVVEY</sequence>
<dbReference type="AlphaFoldDB" id="X1MQY8"/>
<protein>
    <submittedName>
        <fullName evidence="1">Uncharacterized protein</fullName>
    </submittedName>
</protein>
<evidence type="ECO:0000313" key="1">
    <source>
        <dbReference type="EMBL" id="GAI33738.1"/>
    </source>
</evidence>